<sequence length="161" mass="18741">MKVDDEGEKREKWHTVANQILGAPPHYCHLATFQALIDPLIIAMLQEQQQQQDEHIGMGQDVMVNETMMAENFTNQSFYTIKRVPYYENYSQESVSGFGSAHLLHETTGCHYPSLFLLQGPNFFFLPVSYRYYLFTNEFDLRHSKVPQNSLRERMRNIGAS</sequence>
<dbReference type="AlphaFoldDB" id="A0A8R1I5F6"/>
<reference evidence="1" key="2">
    <citation type="submission" date="2022-06" db="UniProtKB">
        <authorList>
            <consortium name="EnsemblMetazoa"/>
        </authorList>
    </citation>
    <scope>IDENTIFICATION</scope>
    <source>
        <strain evidence="1">DF5081</strain>
    </source>
</reference>
<evidence type="ECO:0000313" key="2">
    <source>
        <dbReference type="Proteomes" id="UP000005237"/>
    </source>
</evidence>
<organism evidence="1 2">
    <name type="scientific">Caenorhabditis japonica</name>
    <dbReference type="NCBI Taxonomy" id="281687"/>
    <lineage>
        <taxon>Eukaryota</taxon>
        <taxon>Metazoa</taxon>
        <taxon>Ecdysozoa</taxon>
        <taxon>Nematoda</taxon>
        <taxon>Chromadorea</taxon>
        <taxon>Rhabditida</taxon>
        <taxon>Rhabditina</taxon>
        <taxon>Rhabditomorpha</taxon>
        <taxon>Rhabditoidea</taxon>
        <taxon>Rhabditidae</taxon>
        <taxon>Peloderinae</taxon>
        <taxon>Caenorhabditis</taxon>
    </lineage>
</organism>
<dbReference type="Proteomes" id="UP000005237">
    <property type="component" value="Unassembled WGS sequence"/>
</dbReference>
<dbReference type="EnsemblMetazoa" id="CJA23629.1">
    <property type="protein sequence ID" value="CJA23629.1"/>
    <property type="gene ID" value="WBGene00179201"/>
</dbReference>
<accession>A0A8R1I5F6</accession>
<name>A0A8R1I5F6_CAEJA</name>
<reference evidence="2" key="1">
    <citation type="submission" date="2010-08" db="EMBL/GenBank/DDBJ databases">
        <authorList>
            <consortium name="Caenorhabditis japonica Sequencing Consortium"/>
            <person name="Wilson R.K."/>
        </authorList>
    </citation>
    <scope>NUCLEOTIDE SEQUENCE [LARGE SCALE GENOMIC DNA]</scope>
    <source>
        <strain evidence="2">DF5081</strain>
    </source>
</reference>
<keyword evidence="2" id="KW-1185">Reference proteome</keyword>
<proteinExistence type="predicted"/>
<protein>
    <submittedName>
        <fullName evidence="1">Uncharacterized protein</fullName>
    </submittedName>
</protein>
<evidence type="ECO:0000313" key="1">
    <source>
        <dbReference type="EnsemblMetazoa" id="CJA23629.1"/>
    </source>
</evidence>